<sequence>MNEISKLLEEVSWFNKIKKLKVEKSDDQFNMFRICGVNHYENTHSSIIAELLNPNATHQFNHLFLESFIQALIFSKVLPADYEFKYENVQVKREHQTSFGRLDILLTNSANEAILIENKIYAADQFEQLKRYSDYGKQTFADKFKLLYLTLWGNESQAATVSNVEYVQVSYCDTVLQWLDRCVEIAARSPVVRETLIQYSNHLKNLTNSNTNAIMDQELINKLSTLENLDSVFKIADNVDNVKNNIINTVFLKQLQEIGEELNLNSLSEKGEFVNSSWAGFSFSNPDWRNFNVFMEFSAKGLRNLIIGISSKNDQVDISSLPLIKEKIGGGNGRAAFVRFPTYPNWDVDAMKAILNGDMKDIVKNKIIDLIEITRGVENL</sequence>
<dbReference type="EMBL" id="CP034159">
    <property type="protein sequence ID" value="AZI32719.1"/>
    <property type="molecule type" value="Genomic_DNA"/>
</dbReference>
<name>A0A3G8XI34_9FLAO</name>
<proteinExistence type="predicted"/>
<evidence type="ECO:0000313" key="2">
    <source>
        <dbReference type="Proteomes" id="UP000270185"/>
    </source>
</evidence>
<accession>A0A3G8XI34</accession>
<dbReference type="InterPro" id="IPR011856">
    <property type="entry name" value="tRNA_endonuc-like_dom_sf"/>
</dbReference>
<keyword evidence="2" id="KW-1185">Reference proteome</keyword>
<dbReference type="InterPro" id="IPR029470">
    <property type="entry name" value="PDDEXK_4"/>
</dbReference>
<dbReference type="OrthoDB" id="6346224at2"/>
<dbReference type="AlphaFoldDB" id="A0A3G8XI34"/>
<dbReference type="RefSeq" id="WP_125023490.1">
    <property type="nucleotide sequence ID" value="NZ_CP034159.1"/>
</dbReference>
<protein>
    <submittedName>
        <fullName evidence="1">DUF91 domain-containing protein</fullName>
    </submittedName>
</protein>
<reference evidence="2" key="1">
    <citation type="submission" date="2018-11" db="EMBL/GenBank/DDBJ databases">
        <title>Proposal to divide the Flavobacteriaceae and reorganize its genera based on Amino Acid Identity values calculated from whole genome sequences.</title>
        <authorList>
            <person name="Nicholson A.C."/>
            <person name="Gulvik C.A."/>
            <person name="Whitney A.M."/>
            <person name="Humrighouse B.W."/>
            <person name="Bell M."/>
            <person name="Holmes B."/>
            <person name="Steigerwalt A.G."/>
            <person name="Villarma A."/>
            <person name="Sheth M."/>
            <person name="Batra D."/>
            <person name="Pryor J."/>
            <person name="Bernardet J.-F."/>
            <person name="Hugo C."/>
            <person name="Kampfer P."/>
            <person name="Newman J.D."/>
            <person name="McQuiston J.R."/>
        </authorList>
    </citation>
    <scope>NUCLEOTIDE SEQUENCE [LARGE SCALE GENOMIC DNA]</scope>
    <source>
        <strain evidence="2">G0081</strain>
    </source>
</reference>
<dbReference type="Gene3D" id="3.40.1350.10">
    <property type="match status" value="1"/>
</dbReference>
<organism evidence="1 2">
    <name type="scientific">Kaistella carnis</name>
    <dbReference type="NCBI Taxonomy" id="1241979"/>
    <lineage>
        <taxon>Bacteria</taxon>
        <taxon>Pseudomonadati</taxon>
        <taxon>Bacteroidota</taxon>
        <taxon>Flavobacteriia</taxon>
        <taxon>Flavobacteriales</taxon>
        <taxon>Weeksellaceae</taxon>
        <taxon>Chryseobacterium group</taxon>
        <taxon>Kaistella</taxon>
    </lineage>
</organism>
<dbReference type="GO" id="GO:0003676">
    <property type="term" value="F:nucleic acid binding"/>
    <property type="evidence" value="ECO:0007669"/>
    <property type="project" value="InterPro"/>
</dbReference>
<gene>
    <name evidence="1" type="ORF">EIB73_05690</name>
</gene>
<evidence type="ECO:0000313" key="1">
    <source>
        <dbReference type="EMBL" id="AZI32719.1"/>
    </source>
</evidence>
<dbReference type="Pfam" id="PF14281">
    <property type="entry name" value="PDDEXK_4"/>
    <property type="match status" value="1"/>
</dbReference>
<dbReference type="KEGG" id="ccas:EIB73_05690"/>
<dbReference type="Proteomes" id="UP000270185">
    <property type="component" value="Chromosome"/>
</dbReference>